<dbReference type="Proteomes" id="UP000001962">
    <property type="component" value="Chromosome"/>
</dbReference>
<dbReference type="RefSeq" id="WP_011630424.1">
    <property type="nucleotide sequence ID" value="NC_008340.1"/>
</dbReference>
<proteinExistence type="inferred from homology"/>
<dbReference type="Gene3D" id="3.30.200.20">
    <property type="entry name" value="Phosphorylase Kinase, domain 1"/>
    <property type="match status" value="1"/>
</dbReference>
<organism evidence="3 4">
    <name type="scientific">Alkalilimnicola ehrlichii (strain ATCC BAA-1101 / DSM 17681 / MLHE-1)</name>
    <dbReference type="NCBI Taxonomy" id="187272"/>
    <lineage>
        <taxon>Bacteria</taxon>
        <taxon>Pseudomonadati</taxon>
        <taxon>Pseudomonadota</taxon>
        <taxon>Gammaproteobacteria</taxon>
        <taxon>Chromatiales</taxon>
        <taxon>Ectothiorhodospiraceae</taxon>
        <taxon>Alkalilimnicola</taxon>
    </lineage>
</organism>
<keyword evidence="2" id="KW-0808">Transferase</keyword>
<comment type="similarity">
    <text evidence="1 2">Belongs to the fructosamine kinase family.</text>
</comment>
<dbReference type="SUPFAM" id="SSF56112">
    <property type="entry name" value="Protein kinase-like (PK-like)"/>
    <property type="match status" value="1"/>
</dbReference>
<dbReference type="GO" id="GO:0016301">
    <property type="term" value="F:kinase activity"/>
    <property type="evidence" value="ECO:0007669"/>
    <property type="project" value="UniProtKB-UniRule"/>
</dbReference>
<sequence>MTDARPDPIREAIARVLGVPAAELRLQGVGGGCVSDTARVHAGGRTAFLKREPASRGWQLAAEAEGLEALAAAGALRVPRPLSQDEADGQAWLLMEYLEIERAGDWAAMGRALAATHAATADRHGWHRDNALGGTPQDNTREADWALFFRDRRLRPQLALAAANGHDGPWLERGARLAERLPSLLDHAPAPSLLHGDFWGGNAGFCAGRPATWDPAVHYGDRECDLAMAALFGGFGPAFRHAYQAEWPLPPGHELRQELYQLYHILNHLNLFGAAYLGSARRLIDRLLAAGNG</sequence>
<accession>Q0A556</accession>
<protein>
    <submittedName>
        <fullName evidence="3">Fructosamine kinase</fullName>
    </submittedName>
</protein>
<dbReference type="Gene3D" id="3.90.1200.10">
    <property type="match status" value="1"/>
</dbReference>
<dbReference type="KEGG" id="aeh:Mlg_2691"/>
<evidence type="ECO:0000256" key="2">
    <source>
        <dbReference type="PIRNR" id="PIRNR006221"/>
    </source>
</evidence>
<name>Q0A556_ALKEH</name>
<keyword evidence="4" id="KW-1185">Reference proteome</keyword>
<dbReference type="OrthoDB" id="5291879at2"/>
<evidence type="ECO:0000256" key="1">
    <source>
        <dbReference type="ARBA" id="ARBA00009460"/>
    </source>
</evidence>
<gene>
    <name evidence="3" type="ordered locus">Mlg_2691</name>
</gene>
<dbReference type="Pfam" id="PF03881">
    <property type="entry name" value="Fructosamin_kin"/>
    <property type="match status" value="1"/>
</dbReference>
<keyword evidence="2 3" id="KW-0418">Kinase</keyword>
<dbReference type="PANTHER" id="PTHR12149:SF8">
    <property type="entry name" value="PROTEIN-RIBULOSAMINE 3-KINASE"/>
    <property type="match status" value="1"/>
</dbReference>
<evidence type="ECO:0000313" key="4">
    <source>
        <dbReference type="Proteomes" id="UP000001962"/>
    </source>
</evidence>
<dbReference type="eggNOG" id="COG3001">
    <property type="taxonomic scope" value="Bacteria"/>
</dbReference>
<dbReference type="PANTHER" id="PTHR12149">
    <property type="entry name" value="FRUCTOSAMINE 3 KINASE-RELATED PROTEIN"/>
    <property type="match status" value="1"/>
</dbReference>
<evidence type="ECO:0000313" key="3">
    <source>
        <dbReference type="EMBL" id="ABI58031.1"/>
    </source>
</evidence>
<dbReference type="AlphaFoldDB" id="Q0A556"/>
<dbReference type="PIRSF" id="PIRSF006221">
    <property type="entry name" value="Ketosamine-3-kinase"/>
    <property type="match status" value="1"/>
</dbReference>
<dbReference type="HOGENOM" id="CLU_036517_0_1_6"/>
<dbReference type="EMBL" id="CP000453">
    <property type="protein sequence ID" value="ABI58031.1"/>
    <property type="molecule type" value="Genomic_DNA"/>
</dbReference>
<dbReference type="InterPro" id="IPR016477">
    <property type="entry name" value="Fructo-/Ketosamine-3-kinase"/>
</dbReference>
<dbReference type="InterPro" id="IPR011009">
    <property type="entry name" value="Kinase-like_dom_sf"/>
</dbReference>
<reference evidence="4" key="1">
    <citation type="submission" date="2006-08" db="EMBL/GenBank/DDBJ databases">
        <title>Complete sequence of Alkalilimnicola ehrilichei MLHE-1.</title>
        <authorList>
            <person name="Copeland A."/>
            <person name="Lucas S."/>
            <person name="Lapidus A."/>
            <person name="Barry K."/>
            <person name="Detter J.C."/>
            <person name="Glavina del Rio T."/>
            <person name="Hammon N."/>
            <person name="Israni S."/>
            <person name="Dalin E."/>
            <person name="Tice H."/>
            <person name="Pitluck S."/>
            <person name="Sims D."/>
            <person name="Brettin T."/>
            <person name="Bruce D."/>
            <person name="Han C."/>
            <person name="Tapia R."/>
            <person name="Gilna P."/>
            <person name="Schmutz J."/>
            <person name="Larimer F."/>
            <person name="Land M."/>
            <person name="Hauser L."/>
            <person name="Kyrpides N."/>
            <person name="Mikhailova N."/>
            <person name="Oremland R.S."/>
            <person name="Hoeft S.E."/>
            <person name="Switzer-Blum J."/>
            <person name="Kulp T."/>
            <person name="King G."/>
            <person name="Tabita R."/>
            <person name="Witte B."/>
            <person name="Santini J.M."/>
            <person name="Basu P."/>
            <person name="Hollibaugh J.T."/>
            <person name="Xie G."/>
            <person name="Stolz J.F."/>
            <person name="Richardson P."/>
        </authorList>
    </citation>
    <scope>NUCLEOTIDE SEQUENCE [LARGE SCALE GENOMIC DNA]</scope>
    <source>
        <strain evidence="4">ATCC BAA-1101 / DSM 17681 / MLHE-1</strain>
    </source>
</reference>